<dbReference type="Proteomes" id="UP000324101">
    <property type="component" value="Chromosome"/>
</dbReference>
<dbReference type="CDD" id="cd00085">
    <property type="entry name" value="HNHc"/>
    <property type="match status" value="1"/>
</dbReference>
<dbReference type="EMBL" id="CP029189">
    <property type="protein sequence ID" value="QES54862.1"/>
    <property type="molecule type" value="Genomic_DNA"/>
</dbReference>
<proteinExistence type="predicted"/>
<gene>
    <name evidence="2" type="ORF">DEJ51_12070</name>
</gene>
<evidence type="ECO:0000313" key="3">
    <source>
        <dbReference type="Proteomes" id="UP000324101"/>
    </source>
</evidence>
<dbReference type="GO" id="GO:0004519">
    <property type="term" value="F:endonuclease activity"/>
    <property type="evidence" value="ECO:0007669"/>
    <property type="project" value="UniProtKB-KW"/>
</dbReference>
<evidence type="ECO:0000313" key="2">
    <source>
        <dbReference type="EMBL" id="QES54862.1"/>
    </source>
</evidence>
<dbReference type="AlphaFoldDB" id="A0A5P2DIE1"/>
<protein>
    <submittedName>
        <fullName evidence="2">HNH endonuclease</fullName>
    </submittedName>
</protein>
<keyword evidence="2" id="KW-0378">Hydrolase</keyword>
<dbReference type="OrthoDB" id="2085958at2"/>
<keyword evidence="2" id="KW-0540">Nuclease</keyword>
<evidence type="ECO:0000259" key="1">
    <source>
        <dbReference type="Pfam" id="PF13392"/>
    </source>
</evidence>
<sequence>MPISPYTKERLAEAARTSRTLSEALEKLGVDPKSGSREYLRRRMNQLGVDVSHFERDGNRWTRTVLEEAVSTSSNMYAVLRYLGLDAVGGHHTHISRRVRSLGIDTSHFTGPSRTERMRVNHRKRTADEILREDHSPHPTRTPGKALRRALLDLGVEERCADCGIEAVWMGEPLLLEVDHINGDWRDNRAENLRLMCPNCHSTTDSYRGRGKRRR</sequence>
<reference evidence="2 3" key="1">
    <citation type="submission" date="2018-05" db="EMBL/GenBank/DDBJ databases">
        <title>Streptomyces venezuelae.</title>
        <authorList>
            <person name="Kim W."/>
            <person name="Lee N."/>
            <person name="Cho B.-K."/>
        </authorList>
    </citation>
    <scope>NUCLEOTIDE SEQUENCE [LARGE SCALE GENOMIC DNA]</scope>
    <source>
        <strain evidence="2 3">ATCC 21018</strain>
    </source>
</reference>
<keyword evidence="2" id="KW-0255">Endonuclease</keyword>
<organism evidence="2 3">
    <name type="scientific">Streptomyces venezuelae</name>
    <dbReference type="NCBI Taxonomy" id="54571"/>
    <lineage>
        <taxon>Bacteria</taxon>
        <taxon>Bacillati</taxon>
        <taxon>Actinomycetota</taxon>
        <taxon>Actinomycetes</taxon>
        <taxon>Kitasatosporales</taxon>
        <taxon>Streptomycetaceae</taxon>
        <taxon>Streptomyces</taxon>
    </lineage>
</organism>
<dbReference type="Pfam" id="PF13392">
    <property type="entry name" value="HNH_3"/>
    <property type="match status" value="1"/>
</dbReference>
<accession>A0A5P2DIE1</accession>
<feature type="domain" description="HNH nuclease" evidence="1">
    <location>
        <begin position="176"/>
        <end position="196"/>
    </location>
</feature>
<dbReference type="InterPro" id="IPR003615">
    <property type="entry name" value="HNH_nuc"/>
</dbReference>
<name>A0A5P2DIE1_STRVZ</name>
<dbReference type="RefSeq" id="WP_150257600.1">
    <property type="nucleotide sequence ID" value="NZ_CP029189.1"/>
</dbReference>